<feature type="domain" description="F-box associated beta-propeller type 1" evidence="1">
    <location>
        <begin position="10"/>
        <end position="214"/>
    </location>
</feature>
<accession>A0A2P2IL21</accession>
<organism evidence="2">
    <name type="scientific">Rhizophora mucronata</name>
    <name type="common">Asiatic mangrove</name>
    <dbReference type="NCBI Taxonomy" id="61149"/>
    <lineage>
        <taxon>Eukaryota</taxon>
        <taxon>Viridiplantae</taxon>
        <taxon>Streptophyta</taxon>
        <taxon>Embryophyta</taxon>
        <taxon>Tracheophyta</taxon>
        <taxon>Spermatophyta</taxon>
        <taxon>Magnoliopsida</taxon>
        <taxon>eudicotyledons</taxon>
        <taxon>Gunneridae</taxon>
        <taxon>Pentapetalae</taxon>
        <taxon>rosids</taxon>
        <taxon>fabids</taxon>
        <taxon>Malpighiales</taxon>
        <taxon>Rhizophoraceae</taxon>
        <taxon>Rhizophora</taxon>
    </lineage>
</organism>
<dbReference type="Pfam" id="PF07734">
    <property type="entry name" value="FBA_1"/>
    <property type="match status" value="1"/>
</dbReference>
<reference evidence="2" key="1">
    <citation type="submission" date="2018-02" db="EMBL/GenBank/DDBJ databases">
        <title>Rhizophora mucronata_Transcriptome.</title>
        <authorList>
            <person name="Meera S.P."/>
            <person name="Sreeshan A."/>
            <person name="Augustine A."/>
        </authorList>
    </citation>
    <scope>NUCLEOTIDE SEQUENCE</scope>
    <source>
        <tissue evidence="2">Leaf</tissue>
    </source>
</reference>
<sequence>MQFLDEMSFRQVSVNFELYSLKNGSWKNITSVAPDLELAWCTSPVAFVNGFIHYVGFQRIKSVDPGAERFNNSILAFDVKNEIFYQVLLPKALAGAHSFGLSIWKYKETSIAIVDDNSLGSELRVWVMKEYGLESSWTKLLIVNESSCRRTRLSGLAACRNNGELVLKTIVQTSDENYVGGIVSYDTETHKHRDLRFWWKEYTKCICSYTESLVLLDIGS</sequence>
<dbReference type="InterPro" id="IPR017451">
    <property type="entry name" value="F-box-assoc_interact_dom"/>
</dbReference>
<proteinExistence type="predicted"/>
<dbReference type="InterPro" id="IPR050796">
    <property type="entry name" value="SCF_F-box_component"/>
</dbReference>
<dbReference type="NCBIfam" id="TIGR01640">
    <property type="entry name" value="F_box_assoc_1"/>
    <property type="match status" value="1"/>
</dbReference>
<dbReference type="PANTHER" id="PTHR31672:SF10">
    <property type="entry name" value="F-BOX DOMAIN-CONTAINING PROTEIN"/>
    <property type="match status" value="1"/>
</dbReference>
<protein>
    <recommendedName>
        <fullName evidence="1">F-box associated beta-propeller type 1 domain-containing protein</fullName>
    </recommendedName>
</protein>
<dbReference type="EMBL" id="GGEC01001400">
    <property type="protein sequence ID" value="MBW81883.1"/>
    <property type="molecule type" value="Transcribed_RNA"/>
</dbReference>
<dbReference type="PANTHER" id="PTHR31672">
    <property type="entry name" value="BNACNNG10540D PROTEIN"/>
    <property type="match status" value="1"/>
</dbReference>
<dbReference type="AlphaFoldDB" id="A0A2P2IL21"/>
<evidence type="ECO:0000313" key="2">
    <source>
        <dbReference type="EMBL" id="MBW81883.1"/>
    </source>
</evidence>
<dbReference type="InterPro" id="IPR006527">
    <property type="entry name" value="F-box-assoc_dom_typ1"/>
</dbReference>
<evidence type="ECO:0000259" key="1">
    <source>
        <dbReference type="Pfam" id="PF07734"/>
    </source>
</evidence>
<name>A0A2P2IL21_RHIMU</name>